<feature type="region of interest" description="Disordered" evidence="1">
    <location>
        <begin position="82"/>
        <end position="156"/>
    </location>
</feature>
<comment type="caution">
    <text evidence="2">The sequence shown here is derived from an EMBL/GenBank/DDBJ whole genome shotgun (WGS) entry which is preliminary data.</text>
</comment>
<evidence type="ECO:0000313" key="2">
    <source>
        <dbReference type="EMBL" id="CAA7264979.1"/>
    </source>
</evidence>
<dbReference type="EMBL" id="CACVBS010000046">
    <property type="protein sequence ID" value="CAA7264979.1"/>
    <property type="molecule type" value="Genomic_DNA"/>
</dbReference>
<name>A0A8S0VRW0_CYCAE</name>
<evidence type="ECO:0000313" key="3">
    <source>
        <dbReference type="Proteomes" id="UP000467700"/>
    </source>
</evidence>
<protein>
    <submittedName>
        <fullName evidence="2">Uncharacterized protein</fullName>
    </submittedName>
</protein>
<sequence length="221" mass="25047">MGADLAEFESHPFPYGTLTIRSNLLPQFVIFNAGQKLVKIPDINTLSTANAHIPNIFHKILSPITLYARWINVEPLTEWLNTPPPPARSSPSHSSQAPTEARRELKRPVNKQGSPTREWSEGNSGQGGSRANSERSTLEDFESIKKQDRRSEREMYNARMESVKSWRMAVAKELEAEPPDQCKGERGKDRVVFQQFDISSVRHVNVKENPPGIKYHETMTP</sequence>
<feature type="compositionally biased region" description="Polar residues" evidence="1">
    <location>
        <begin position="111"/>
        <end position="131"/>
    </location>
</feature>
<gene>
    <name evidence="2" type="ORF">AAE3_LOCUS7048</name>
</gene>
<organism evidence="2 3">
    <name type="scientific">Cyclocybe aegerita</name>
    <name type="common">Black poplar mushroom</name>
    <name type="synonym">Agrocybe aegerita</name>
    <dbReference type="NCBI Taxonomy" id="1973307"/>
    <lineage>
        <taxon>Eukaryota</taxon>
        <taxon>Fungi</taxon>
        <taxon>Dikarya</taxon>
        <taxon>Basidiomycota</taxon>
        <taxon>Agaricomycotina</taxon>
        <taxon>Agaricomycetes</taxon>
        <taxon>Agaricomycetidae</taxon>
        <taxon>Agaricales</taxon>
        <taxon>Agaricineae</taxon>
        <taxon>Bolbitiaceae</taxon>
        <taxon>Cyclocybe</taxon>
    </lineage>
</organism>
<evidence type="ECO:0000256" key="1">
    <source>
        <dbReference type="SAM" id="MobiDB-lite"/>
    </source>
</evidence>
<dbReference type="Proteomes" id="UP000467700">
    <property type="component" value="Unassembled WGS sequence"/>
</dbReference>
<keyword evidence="3" id="KW-1185">Reference proteome</keyword>
<accession>A0A8S0VRW0</accession>
<feature type="compositionally biased region" description="Basic and acidic residues" evidence="1">
    <location>
        <begin position="132"/>
        <end position="156"/>
    </location>
</feature>
<proteinExistence type="predicted"/>
<reference evidence="2 3" key="1">
    <citation type="submission" date="2020-01" db="EMBL/GenBank/DDBJ databases">
        <authorList>
            <person name="Gupta K D."/>
        </authorList>
    </citation>
    <scope>NUCLEOTIDE SEQUENCE [LARGE SCALE GENOMIC DNA]</scope>
</reference>
<dbReference type="AlphaFoldDB" id="A0A8S0VRW0"/>